<dbReference type="Proteomes" id="UP000178943">
    <property type="component" value="Unassembled WGS sequence"/>
</dbReference>
<dbReference type="AlphaFoldDB" id="A0A1F5V7E1"/>
<gene>
    <name evidence="1" type="ORF">A2Y62_13730</name>
</gene>
<evidence type="ECO:0000313" key="1">
    <source>
        <dbReference type="EMBL" id="OGF59339.1"/>
    </source>
</evidence>
<comment type="caution">
    <text evidence="1">The sequence shown here is derived from an EMBL/GenBank/DDBJ whole genome shotgun (WGS) entry which is preliminary data.</text>
</comment>
<accession>A0A1F5V7E1</accession>
<dbReference type="EMBL" id="MFGW01000217">
    <property type="protein sequence ID" value="OGF59339.1"/>
    <property type="molecule type" value="Genomic_DNA"/>
</dbReference>
<reference evidence="1 2" key="1">
    <citation type="journal article" date="2016" name="Nat. Commun.">
        <title>Thousands of microbial genomes shed light on interconnected biogeochemical processes in an aquifer system.</title>
        <authorList>
            <person name="Anantharaman K."/>
            <person name="Brown C.T."/>
            <person name="Hug L.A."/>
            <person name="Sharon I."/>
            <person name="Castelle C.J."/>
            <person name="Probst A.J."/>
            <person name="Thomas B.C."/>
            <person name="Singh A."/>
            <person name="Wilkins M.J."/>
            <person name="Karaoz U."/>
            <person name="Brodie E.L."/>
            <person name="Williams K.H."/>
            <person name="Hubbard S.S."/>
            <person name="Banfield J.F."/>
        </authorList>
    </citation>
    <scope>NUCLEOTIDE SEQUENCE [LARGE SCALE GENOMIC DNA]</scope>
</reference>
<proteinExistence type="predicted"/>
<evidence type="ECO:0000313" key="2">
    <source>
        <dbReference type="Proteomes" id="UP000178943"/>
    </source>
</evidence>
<protein>
    <submittedName>
        <fullName evidence="1">Uncharacterized protein</fullName>
    </submittedName>
</protein>
<name>A0A1F5V7E1_9BACT</name>
<sequence length="90" mass="10892">MEVKADKRLFWYVKESTVMDLSNKNTLDIYVQQILTHGNISDIKQLLSNISIHEFYASFIRVRKYLPILVAKFWEHWFEYHYPTSRADSY</sequence>
<organism evidence="1 2">
    <name type="scientific">Candidatus Fischerbacteria bacterium RBG_13_37_8</name>
    <dbReference type="NCBI Taxonomy" id="1817863"/>
    <lineage>
        <taxon>Bacteria</taxon>
        <taxon>Candidatus Fischeribacteriota</taxon>
    </lineage>
</organism>